<keyword evidence="3" id="KW-1185">Reference proteome</keyword>
<evidence type="ECO:0000313" key="2">
    <source>
        <dbReference type="EMBL" id="KAJ6819396.1"/>
    </source>
</evidence>
<protein>
    <submittedName>
        <fullName evidence="2">Formin-like protein 5</fullName>
    </submittedName>
</protein>
<evidence type="ECO:0000256" key="1">
    <source>
        <dbReference type="SAM" id="MobiDB-lite"/>
    </source>
</evidence>
<reference evidence="2" key="2">
    <citation type="submission" date="2023-04" db="EMBL/GenBank/DDBJ databases">
        <authorList>
            <person name="Bruccoleri R.E."/>
            <person name="Oakeley E.J."/>
            <person name="Faust A.-M."/>
            <person name="Dessus-Babus S."/>
            <person name="Altorfer M."/>
            <person name="Burckhardt D."/>
            <person name="Oertli M."/>
            <person name="Naumann U."/>
            <person name="Petersen F."/>
            <person name="Wong J."/>
        </authorList>
    </citation>
    <scope>NUCLEOTIDE SEQUENCE</scope>
    <source>
        <strain evidence="2">GSM-AAB239-AS_SAM_17_03QT</strain>
        <tissue evidence="2">Leaf</tissue>
    </source>
</reference>
<evidence type="ECO:0000313" key="3">
    <source>
        <dbReference type="Proteomes" id="UP001140949"/>
    </source>
</evidence>
<feature type="region of interest" description="Disordered" evidence="1">
    <location>
        <begin position="76"/>
        <end position="132"/>
    </location>
</feature>
<feature type="compositionally biased region" description="Basic residues" evidence="1">
    <location>
        <begin position="120"/>
        <end position="129"/>
    </location>
</feature>
<organism evidence="2 3">
    <name type="scientific">Iris pallida</name>
    <name type="common">Sweet iris</name>
    <dbReference type="NCBI Taxonomy" id="29817"/>
    <lineage>
        <taxon>Eukaryota</taxon>
        <taxon>Viridiplantae</taxon>
        <taxon>Streptophyta</taxon>
        <taxon>Embryophyta</taxon>
        <taxon>Tracheophyta</taxon>
        <taxon>Spermatophyta</taxon>
        <taxon>Magnoliopsida</taxon>
        <taxon>Liliopsida</taxon>
        <taxon>Asparagales</taxon>
        <taxon>Iridaceae</taxon>
        <taxon>Iridoideae</taxon>
        <taxon>Irideae</taxon>
        <taxon>Iris</taxon>
    </lineage>
</organism>
<sequence length="243" mass="27321">MLSLSLFFYSHTIQKQPQQQTSTAASPTPYTRPPFLLLARPSSPSATVDLLHFLFLLLLHGSITTTIALRYHQLSTPTPATGRPPPPRSSAAGHYPGELSLARPQPLPPRSTSPPSPPPHRIRHHHHPFIQRLRQTTLDVLRRRAHRHWPYERRPSPYLRVQPRTCEDNSYSSSDHRQQRAPPCRTHRRCSAAVDGHAPPWAATHRRGRPPHGGRSPVTPLGPLPRSPVRRIGDSCVLHDVPS</sequence>
<reference evidence="2" key="1">
    <citation type="journal article" date="2023" name="GigaByte">
        <title>Genome assembly of the bearded iris, Iris pallida Lam.</title>
        <authorList>
            <person name="Bruccoleri R.E."/>
            <person name="Oakeley E.J."/>
            <person name="Faust A.M.E."/>
            <person name="Altorfer M."/>
            <person name="Dessus-Babus S."/>
            <person name="Burckhardt D."/>
            <person name="Oertli M."/>
            <person name="Naumann U."/>
            <person name="Petersen F."/>
            <person name="Wong J."/>
        </authorList>
    </citation>
    <scope>NUCLEOTIDE SEQUENCE</scope>
    <source>
        <strain evidence="2">GSM-AAB239-AS_SAM_17_03QT</strain>
    </source>
</reference>
<dbReference type="EMBL" id="JANAVB010026199">
    <property type="protein sequence ID" value="KAJ6819396.1"/>
    <property type="molecule type" value="Genomic_DNA"/>
</dbReference>
<feature type="compositionally biased region" description="Pro residues" evidence="1">
    <location>
        <begin position="105"/>
        <end position="119"/>
    </location>
</feature>
<name>A0AAX6FSK3_IRIPA</name>
<comment type="caution">
    <text evidence="2">The sequence shown here is derived from an EMBL/GenBank/DDBJ whole genome shotgun (WGS) entry which is preliminary data.</text>
</comment>
<gene>
    <name evidence="2" type="ORF">M6B38_401940</name>
</gene>
<dbReference type="AlphaFoldDB" id="A0AAX6FSK3"/>
<proteinExistence type="predicted"/>
<feature type="region of interest" description="Disordered" evidence="1">
    <location>
        <begin position="162"/>
        <end position="234"/>
    </location>
</feature>
<dbReference type="Proteomes" id="UP001140949">
    <property type="component" value="Unassembled WGS sequence"/>
</dbReference>
<accession>A0AAX6FSK3</accession>